<dbReference type="InterPro" id="IPR029058">
    <property type="entry name" value="AB_hydrolase_fold"/>
</dbReference>
<dbReference type="InterPro" id="IPR013094">
    <property type="entry name" value="AB_hydrolase_3"/>
</dbReference>
<evidence type="ECO:0000313" key="3">
    <source>
        <dbReference type="EMBL" id="MEJ8848763.1"/>
    </source>
</evidence>
<accession>A0ABU8WMJ9</accession>
<feature type="domain" description="Alpha/beta hydrolase fold-3" evidence="2">
    <location>
        <begin position="78"/>
        <end position="277"/>
    </location>
</feature>
<dbReference type="PANTHER" id="PTHR48081:SF8">
    <property type="entry name" value="ALPHA_BETA HYDROLASE FOLD-3 DOMAIN-CONTAINING PROTEIN-RELATED"/>
    <property type="match status" value="1"/>
</dbReference>
<dbReference type="RefSeq" id="WP_340343883.1">
    <property type="nucleotide sequence ID" value="NZ_JBBKZT010000008.1"/>
</dbReference>
<protein>
    <submittedName>
        <fullName evidence="3">Alpha/beta hydrolase</fullName>
    </submittedName>
</protein>
<comment type="caution">
    <text evidence="3">The sequence shown here is derived from an EMBL/GenBank/DDBJ whole genome shotgun (WGS) entry which is preliminary data.</text>
</comment>
<dbReference type="PANTHER" id="PTHR48081">
    <property type="entry name" value="AB HYDROLASE SUPERFAMILY PROTEIN C4A8.06C"/>
    <property type="match status" value="1"/>
</dbReference>
<name>A0ABU8WMJ9_9BURK</name>
<dbReference type="GO" id="GO:0016787">
    <property type="term" value="F:hydrolase activity"/>
    <property type="evidence" value="ECO:0007669"/>
    <property type="project" value="UniProtKB-KW"/>
</dbReference>
<evidence type="ECO:0000259" key="2">
    <source>
        <dbReference type="Pfam" id="PF07859"/>
    </source>
</evidence>
<dbReference type="Gene3D" id="3.40.50.1820">
    <property type="entry name" value="alpha/beta hydrolase"/>
    <property type="match status" value="1"/>
</dbReference>
<dbReference type="SUPFAM" id="SSF53474">
    <property type="entry name" value="alpha/beta-Hydrolases"/>
    <property type="match status" value="1"/>
</dbReference>
<keyword evidence="1 3" id="KW-0378">Hydrolase</keyword>
<organism evidence="3 4">
    <name type="scientific">Variovorax rhizosphaerae</name>
    <dbReference type="NCBI Taxonomy" id="1836200"/>
    <lineage>
        <taxon>Bacteria</taxon>
        <taxon>Pseudomonadati</taxon>
        <taxon>Pseudomonadota</taxon>
        <taxon>Betaproteobacteria</taxon>
        <taxon>Burkholderiales</taxon>
        <taxon>Comamonadaceae</taxon>
        <taxon>Variovorax</taxon>
    </lineage>
</organism>
<reference evidence="3 4" key="1">
    <citation type="submission" date="2024-03" db="EMBL/GenBank/DDBJ databases">
        <title>Novel species of the genus Variovorax.</title>
        <authorList>
            <person name="Liu Q."/>
            <person name="Xin Y.-H."/>
        </authorList>
    </citation>
    <scope>NUCLEOTIDE SEQUENCE [LARGE SCALE GENOMIC DNA]</scope>
    <source>
        <strain evidence="3 4">KACC 18900</strain>
    </source>
</reference>
<dbReference type="Proteomes" id="UP001385892">
    <property type="component" value="Unassembled WGS sequence"/>
</dbReference>
<evidence type="ECO:0000313" key="4">
    <source>
        <dbReference type="Proteomes" id="UP001385892"/>
    </source>
</evidence>
<gene>
    <name evidence="3" type="ORF">WKW82_19045</name>
</gene>
<sequence>MTSLASKLMPFIISLTGAKRILGSAETTRAHVAELQLRPASYGPPKSLDSRVELSVRRYGGWPVYEVRPRGTALARRVIYPHGGAWILEITSFHWNFIADMVSSTGIPFLVPIYPLAPVGMAAEVIPIVADLTAQACEKVGPAHTYLMGDSAGGTTALAAAMQLRDRGIAPLGNVMLISPAIDLHFTDPAIAPISPRDPILDIPGVEVAAGMWRGQLSLDDPIVSPAFGNLRGLGPMTLFSGTYDMAHPDAVRLVALAKAANVSLDYHEARKMLHVYPLFPIPEAREAKRVMKAILLR</sequence>
<dbReference type="Pfam" id="PF07859">
    <property type="entry name" value="Abhydrolase_3"/>
    <property type="match status" value="1"/>
</dbReference>
<proteinExistence type="predicted"/>
<dbReference type="InterPro" id="IPR050300">
    <property type="entry name" value="GDXG_lipolytic_enzyme"/>
</dbReference>
<dbReference type="EMBL" id="JBBKZT010000008">
    <property type="protein sequence ID" value="MEJ8848763.1"/>
    <property type="molecule type" value="Genomic_DNA"/>
</dbReference>
<keyword evidence="4" id="KW-1185">Reference proteome</keyword>
<evidence type="ECO:0000256" key="1">
    <source>
        <dbReference type="ARBA" id="ARBA00022801"/>
    </source>
</evidence>